<accession>A0A0F9IID9</accession>
<name>A0A0F9IID9_9ZZZZ</name>
<dbReference type="AlphaFoldDB" id="A0A0F9IID9"/>
<evidence type="ECO:0000313" key="1">
    <source>
        <dbReference type="EMBL" id="KKM19509.1"/>
    </source>
</evidence>
<dbReference type="EMBL" id="LAZR01013971">
    <property type="protein sequence ID" value="KKM19509.1"/>
    <property type="molecule type" value="Genomic_DNA"/>
</dbReference>
<protein>
    <submittedName>
        <fullName evidence="1">Uncharacterized protein</fullName>
    </submittedName>
</protein>
<organism evidence="1">
    <name type="scientific">marine sediment metagenome</name>
    <dbReference type="NCBI Taxonomy" id="412755"/>
    <lineage>
        <taxon>unclassified sequences</taxon>
        <taxon>metagenomes</taxon>
        <taxon>ecological metagenomes</taxon>
    </lineage>
</organism>
<proteinExistence type="predicted"/>
<gene>
    <name evidence="1" type="ORF">LCGC14_1654970</name>
</gene>
<reference evidence="1" key="1">
    <citation type="journal article" date="2015" name="Nature">
        <title>Complex archaea that bridge the gap between prokaryotes and eukaryotes.</title>
        <authorList>
            <person name="Spang A."/>
            <person name="Saw J.H."/>
            <person name="Jorgensen S.L."/>
            <person name="Zaremba-Niedzwiedzka K."/>
            <person name="Martijn J."/>
            <person name="Lind A.E."/>
            <person name="van Eijk R."/>
            <person name="Schleper C."/>
            <person name="Guy L."/>
            <person name="Ettema T.J."/>
        </authorList>
    </citation>
    <scope>NUCLEOTIDE SEQUENCE</scope>
</reference>
<sequence>MSLSVVLAECLPLLPLPGILNGNFRDPASMVVRAFIRFSKIVSFPSSPSPTPKDSTKNLPKQAINWVWENVSLIWRFGPKFVENRQRPGFIQALPGLVLNSHLLRSDKREPPLKGWLFQGFFSVLQGSRGSRAGIEGENSTYPICVLFWTNIGPYNTGDISDGIYQKPHIGYWLVNKE</sequence>
<comment type="caution">
    <text evidence="1">The sequence shown here is derived from an EMBL/GenBank/DDBJ whole genome shotgun (WGS) entry which is preliminary data.</text>
</comment>